<dbReference type="CDD" id="cd01650">
    <property type="entry name" value="RT_nLTR_like"/>
    <property type="match status" value="1"/>
</dbReference>
<evidence type="ECO:0000256" key="3">
    <source>
        <dbReference type="SAM" id="MobiDB-lite"/>
    </source>
</evidence>
<dbReference type="InterPro" id="IPR036691">
    <property type="entry name" value="Endo/exonu/phosph_ase_sf"/>
</dbReference>
<dbReference type="SUPFAM" id="SSF56219">
    <property type="entry name" value="DNase I-like"/>
    <property type="match status" value="1"/>
</dbReference>
<dbReference type="PROSITE" id="PS00028">
    <property type="entry name" value="ZINC_FINGER_C2H2_1"/>
    <property type="match status" value="1"/>
</dbReference>
<feature type="coiled-coil region" evidence="2">
    <location>
        <begin position="447"/>
        <end position="493"/>
    </location>
</feature>
<dbReference type="Pfam" id="PF00078">
    <property type="entry name" value="RVT_1"/>
    <property type="match status" value="1"/>
</dbReference>
<dbReference type="InterPro" id="IPR000477">
    <property type="entry name" value="RT_dom"/>
</dbReference>
<sequence>MDQNRGFREVAPPDEAEQHAQRSQLTMNKTGKRSYQRACKVALAKGAALYKGRLLTAQALGAHEGQFASPAKAEKRSFQPNRQIHHKFDMEVLTWNAGSITSRVWNETLALLATTEYKNIKIVFLQESHWQQDQVYSSGPWSVLTCGSTSRHKAGLVVLVHSSLAPLSEIRSTSIVPGHLQHVMIPWQRSRIHLLNLCQHVWDSKLSKTENRGRRKDVMTQLENRIQRVPQRDFLIVAGDFNAHAVTERPHIGPSVPHRVRFANADVKTLPSLCKSCGLTALNTWASGHRSTYANSDGTYSSQIDFLLVRLHDARRRSKEAYSDKNFPVAAYRDGSKHFPVRATLFIPPYSPTPSKPRPFDATALDASFRRKDDNWQAYSHRLTEAVVRTMQVRPSWQELDEVMVSVSAEHYPPPRKSQPVAGPIHQEYWKKVRQIQAHKRAGTEHNSECQKLVEDIKEEARTFKKQQKQRKLEKQEQLLLQAQEDKRQQSHKLAHTLRKLAPWRPVQRVNLRDQAGEQLDTEASLKTMREYSSQIFSKSSPLHSVAAVPRAAITALQVSSQIKTVPVGKAVPSTSAPVSAWKSLGPEAHEHIAGLINSEVSHSEISPYLKDPRIAWIPKPGKPATAMKNLRPIGVISVPGKVLAGAVKTRIAPALQESSQLQPQFAYIRQRGVRDAIAKACQHLDFVQQLRQVHRRDLHKSQRGARQAQLSGALTISVDLSKAFDSVNRHELLAALDRLGTDPVTKELVVQLHSETSYNMGTSGLEIQVPTSSGIKQGCKLAPALWSALTLLVMSRMEQKWGPDSKQARDILTVFADDFLLQETFSSFPELQKVLLRIEALFQSLEDVGLEVNPTKSKALLMVQGTQQSIFRKKHTMRKEKQLHIVLPSGHKIPIHHKLTYLGVQLSYGSYKDQTVDYRIAQAQGKFELLRHILCSTKALEASKKLEIWRVYVESSLLHGLVATGITSSGLQKLQSKYSRMLRSIFKQHQHYSHIDTKTLFEQYKVQTPQAVLISQMKNYQDALDACQKSNPDQNIQWHLGLRGRIVALQQELQSMHLDLIEADQEVPCSLCDRKFSSAKGLQQHTLVKHGGQRANQLGPKFQVTVHAAKDFRNVRHATGSCAQCINFADMWSQAFALSCTSSKNEPNPVQAQKA</sequence>
<evidence type="ECO:0000313" key="6">
    <source>
        <dbReference type="EMBL" id="CAE7225130.1"/>
    </source>
</evidence>
<keyword evidence="1" id="KW-0862">Zinc</keyword>
<dbReference type="PROSITE" id="PS50878">
    <property type="entry name" value="RT_POL"/>
    <property type="match status" value="1"/>
</dbReference>
<organism evidence="6 7">
    <name type="scientific">Symbiodinium natans</name>
    <dbReference type="NCBI Taxonomy" id="878477"/>
    <lineage>
        <taxon>Eukaryota</taxon>
        <taxon>Sar</taxon>
        <taxon>Alveolata</taxon>
        <taxon>Dinophyceae</taxon>
        <taxon>Suessiales</taxon>
        <taxon>Symbiodiniaceae</taxon>
        <taxon>Symbiodinium</taxon>
    </lineage>
</organism>
<reference evidence="6" key="1">
    <citation type="submission" date="2021-02" db="EMBL/GenBank/DDBJ databases">
        <authorList>
            <person name="Dougan E. K."/>
            <person name="Rhodes N."/>
            <person name="Thang M."/>
            <person name="Chan C."/>
        </authorList>
    </citation>
    <scope>NUCLEOTIDE SEQUENCE</scope>
</reference>
<keyword evidence="1" id="KW-0863">Zinc-finger</keyword>
<dbReference type="GO" id="GO:0008270">
    <property type="term" value="F:zinc ion binding"/>
    <property type="evidence" value="ECO:0007669"/>
    <property type="project" value="UniProtKB-KW"/>
</dbReference>
<feature type="domain" description="C2H2-type" evidence="4">
    <location>
        <begin position="1068"/>
        <end position="1096"/>
    </location>
</feature>
<evidence type="ECO:0000259" key="4">
    <source>
        <dbReference type="PROSITE" id="PS50157"/>
    </source>
</evidence>
<keyword evidence="7" id="KW-1185">Reference proteome</keyword>
<evidence type="ECO:0008006" key="8">
    <source>
        <dbReference type="Google" id="ProtNLM"/>
    </source>
</evidence>
<dbReference type="InterPro" id="IPR013087">
    <property type="entry name" value="Znf_C2H2_type"/>
</dbReference>
<dbReference type="OrthoDB" id="415948at2759"/>
<protein>
    <recommendedName>
        <fullName evidence="8">Reverse transcriptase domain-containing protein</fullName>
    </recommendedName>
</protein>
<feature type="region of interest" description="Disordered" evidence="3">
    <location>
        <begin position="1"/>
        <end position="31"/>
    </location>
</feature>
<dbReference type="AlphaFoldDB" id="A0A812K9G8"/>
<evidence type="ECO:0000256" key="2">
    <source>
        <dbReference type="SAM" id="Coils"/>
    </source>
</evidence>
<dbReference type="SUPFAM" id="SSF56672">
    <property type="entry name" value="DNA/RNA polymerases"/>
    <property type="match status" value="1"/>
</dbReference>
<evidence type="ECO:0000259" key="5">
    <source>
        <dbReference type="PROSITE" id="PS50878"/>
    </source>
</evidence>
<accession>A0A812K9G8</accession>
<dbReference type="PROSITE" id="PS50157">
    <property type="entry name" value="ZINC_FINGER_C2H2_2"/>
    <property type="match status" value="1"/>
</dbReference>
<dbReference type="InterPro" id="IPR043502">
    <property type="entry name" value="DNA/RNA_pol_sf"/>
</dbReference>
<dbReference type="Proteomes" id="UP000604046">
    <property type="component" value="Unassembled WGS sequence"/>
</dbReference>
<evidence type="ECO:0000313" key="7">
    <source>
        <dbReference type="Proteomes" id="UP000604046"/>
    </source>
</evidence>
<name>A0A812K9G8_9DINO</name>
<dbReference type="PANTHER" id="PTHR19446">
    <property type="entry name" value="REVERSE TRANSCRIPTASES"/>
    <property type="match status" value="1"/>
</dbReference>
<evidence type="ECO:0000256" key="1">
    <source>
        <dbReference type="PROSITE-ProRule" id="PRU00042"/>
    </source>
</evidence>
<feature type="domain" description="Reverse transcriptase" evidence="5">
    <location>
        <begin position="599"/>
        <end position="907"/>
    </location>
</feature>
<gene>
    <name evidence="6" type="ORF">SNAT2548_LOCUS8652</name>
</gene>
<keyword evidence="2" id="KW-0175">Coiled coil</keyword>
<dbReference type="Gene3D" id="3.60.10.10">
    <property type="entry name" value="Endonuclease/exonuclease/phosphatase"/>
    <property type="match status" value="1"/>
</dbReference>
<dbReference type="EMBL" id="CAJNDS010000646">
    <property type="protein sequence ID" value="CAE7225130.1"/>
    <property type="molecule type" value="Genomic_DNA"/>
</dbReference>
<proteinExistence type="predicted"/>
<comment type="caution">
    <text evidence="6">The sequence shown here is derived from an EMBL/GenBank/DDBJ whole genome shotgun (WGS) entry which is preliminary data.</text>
</comment>
<keyword evidence="1" id="KW-0479">Metal-binding</keyword>